<evidence type="ECO:0000313" key="7">
    <source>
        <dbReference type="EMBL" id="MQS97511.1"/>
    </source>
</evidence>
<dbReference type="PANTHER" id="PTHR30514:SF1">
    <property type="entry name" value="HTH-TYPE TRANSCRIPTIONAL REGULATOR HEXR-RELATED"/>
    <property type="match status" value="1"/>
</dbReference>
<evidence type="ECO:0000259" key="4">
    <source>
        <dbReference type="PROSITE" id="PS51071"/>
    </source>
</evidence>
<dbReference type="EMBL" id="VDFO01000020">
    <property type="protein sequence ID" value="MQS97511.1"/>
    <property type="molecule type" value="Genomic_DNA"/>
</dbReference>
<dbReference type="Proteomes" id="UP000414364">
    <property type="component" value="Unassembled WGS sequence"/>
</dbReference>
<dbReference type="GO" id="GO:0097367">
    <property type="term" value="F:carbohydrate derivative binding"/>
    <property type="evidence" value="ECO:0007669"/>
    <property type="project" value="InterPro"/>
</dbReference>
<dbReference type="PANTHER" id="PTHR30514">
    <property type="entry name" value="GLUCOKINASE"/>
    <property type="match status" value="1"/>
</dbReference>
<keyword evidence="1" id="KW-0805">Transcription regulation</keyword>
<protein>
    <submittedName>
        <fullName evidence="7">MurR/RpiR family transcriptional regulator</fullName>
    </submittedName>
</protein>
<name>A0A5P0ZWU5_9LACO</name>
<dbReference type="GO" id="GO:1901135">
    <property type="term" value="P:carbohydrate derivative metabolic process"/>
    <property type="evidence" value="ECO:0007669"/>
    <property type="project" value="InterPro"/>
</dbReference>
<evidence type="ECO:0000256" key="2">
    <source>
        <dbReference type="ARBA" id="ARBA00023125"/>
    </source>
</evidence>
<keyword evidence="8" id="KW-1185">Reference proteome</keyword>
<dbReference type="AlphaFoldDB" id="A0A5P0ZWU5"/>
<gene>
    <name evidence="7" type="ORF">FHL05_06365</name>
    <name evidence="6" type="ORF">FHL06_08770</name>
</gene>
<dbReference type="Gene3D" id="3.40.50.10490">
    <property type="entry name" value="Glucose-6-phosphate isomerase like protein, domain 1"/>
    <property type="match status" value="1"/>
</dbReference>
<feature type="domain" description="HTH rpiR-type" evidence="4">
    <location>
        <begin position="3"/>
        <end position="79"/>
    </location>
</feature>
<evidence type="ECO:0000313" key="6">
    <source>
        <dbReference type="EMBL" id="MQS76468.1"/>
    </source>
</evidence>
<dbReference type="InterPro" id="IPR035472">
    <property type="entry name" value="RpiR-like_SIS"/>
</dbReference>
<accession>A0A5P0ZWU5</accession>
<dbReference type="InterPro" id="IPR046348">
    <property type="entry name" value="SIS_dom_sf"/>
</dbReference>
<evidence type="ECO:0000256" key="3">
    <source>
        <dbReference type="ARBA" id="ARBA00023163"/>
    </source>
</evidence>
<dbReference type="InterPro" id="IPR036388">
    <property type="entry name" value="WH-like_DNA-bd_sf"/>
</dbReference>
<evidence type="ECO:0000313" key="9">
    <source>
        <dbReference type="Proteomes" id="UP000414364"/>
    </source>
</evidence>
<keyword evidence="3" id="KW-0804">Transcription</keyword>
<dbReference type="Proteomes" id="UP000371423">
    <property type="component" value="Unassembled WGS sequence"/>
</dbReference>
<evidence type="ECO:0000259" key="5">
    <source>
        <dbReference type="PROSITE" id="PS51464"/>
    </source>
</evidence>
<dbReference type="SUPFAM" id="SSF46689">
    <property type="entry name" value="Homeodomain-like"/>
    <property type="match status" value="1"/>
</dbReference>
<evidence type="ECO:0000313" key="8">
    <source>
        <dbReference type="Proteomes" id="UP000371423"/>
    </source>
</evidence>
<evidence type="ECO:0000256" key="1">
    <source>
        <dbReference type="ARBA" id="ARBA00023015"/>
    </source>
</evidence>
<dbReference type="InterPro" id="IPR047640">
    <property type="entry name" value="RpiR-like"/>
</dbReference>
<dbReference type="CDD" id="cd05013">
    <property type="entry name" value="SIS_RpiR"/>
    <property type="match status" value="1"/>
</dbReference>
<dbReference type="Gene3D" id="1.10.10.10">
    <property type="entry name" value="Winged helix-like DNA-binding domain superfamily/Winged helix DNA-binding domain"/>
    <property type="match status" value="1"/>
</dbReference>
<dbReference type="GO" id="GO:0003677">
    <property type="term" value="F:DNA binding"/>
    <property type="evidence" value="ECO:0007669"/>
    <property type="project" value="UniProtKB-KW"/>
</dbReference>
<dbReference type="PROSITE" id="PS51464">
    <property type="entry name" value="SIS"/>
    <property type="match status" value="1"/>
</dbReference>
<organism evidence="7 8">
    <name type="scientific">Companilactobacillus halodurans</name>
    <dbReference type="NCBI Taxonomy" id="2584183"/>
    <lineage>
        <taxon>Bacteria</taxon>
        <taxon>Bacillati</taxon>
        <taxon>Bacillota</taxon>
        <taxon>Bacilli</taxon>
        <taxon>Lactobacillales</taxon>
        <taxon>Lactobacillaceae</taxon>
        <taxon>Companilactobacillus</taxon>
    </lineage>
</organism>
<dbReference type="Pfam" id="PF01418">
    <property type="entry name" value="HTH_6"/>
    <property type="match status" value="1"/>
</dbReference>
<dbReference type="Pfam" id="PF01380">
    <property type="entry name" value="SIS"/>
    <property type="match status" value="1"/>
</dbReference>
<dbReference type="InterPro" id="IPR001347">
    <property type="entry name" value="SIS_dom"/>
</dbReference>
<sequence>MVYVILETIEERYRLLSKQQKLVADFILKNPKSVINLTSKELAKKSGVSSATAVRFAQQLGLESFSELKIKIASQLSSGKAPVETVIEKNDTTKIMSEKLEQVYASTVQKSYALVKDKYLDSAVNLLNKANNIHILGVGTSGLIAYDLYHKFNRYGISTYYETDAHMSLEFLTNANENDVVLAISYSGKTKEVNVGAEYAKKHNIPVISITRDEETPLIKYSNVCLLVPDNERTVRVAAIASKLSTMYVTDLLFISVMQKRYGKMKESAIRTNHLISKLKDD</sequence>
<dbReference type="GO" id="GO:0003700">
    <property type="term" value="F:DNA-binding transcription factor activity"/>
    <property type="evidence" value="ECO:0007669"/>
    <property type="project" value="InterPro"/>
</dbReference>
<feature type="domain" description="SIS" evidence="5">
    <location>
        <begin position="123"/>
        <end position="263"/>
    </location>
</feature>
<keyword evidence="2" id="KW-0238">DNA-binding</keyword>
<reference evidence="8 9" key="1">
    <citation type="journal article" date="2019" name="Syst. Appl. Microbiol.">
        <title>Polyphasic characterization of two novel Lactobacillus spp. isolated from blown salami packages: Description of Lactobacillus halodurans sp. nov. and Lactobacillus salsicarnum sp. nov.</title>
        <authorList>
            <person name="Schuster J.A."/>
            <person name="Klingl A."/>
            <person name="Vogel R.F."/>
            <person name="Ehrmann M.A."/>
        </authorList>
    </citation>
    <scope>NUCLEOTIDE SEQUENCE [LARGE SCALE GENOMIC DNA]</scope>
    <source>
        <strain evidence="7 8">TMW 1.1920</strain>
        <strain evidence="6 9">TMW 1.2172</strain>
    </source>
</reference>
<dbReference type="SUPFAM" id="SSF53697">
    <property type="entry name" value="SIS domain"/>
    <property type="match status" value="1"/>
</dbReference>
<dbReference type="InterPro" id="IPR009057">
    <property type="entry name" value="Homeodomain-like_sf"/>
</dbReference>
<comment type="caution">
    <text evidence="7">The sequence shown here is derived from an EMBL/GenBank/DDBJ whole genome shotgun (WGS) entry which is preliminary data.</text>
</comment>
<dbReference type="EMBL" id="VDFP01000017">
    <property type="protein sequence ID" value="MQS76468.1"/>
    <property type="molecule type" value="Genomic_DNA"/>
</dbReference>
<dbReference type="PROSITE" id="PS51071">
    <property type="entry name" value="HTH_RPIR"/>
    <property type="match status" value="1"/>
</dbReference>
<dbReference type="InterPro" id="IPR000281">
    <property type="entry name" value="HTH_RpiR"/>
</dbReference>
<proteinExistence type="predicted"/>